<proteinExistence type="predicted"/>
<reference evidence="1 2" key="1">
    <citation type="submission" date="2020-09" db="EMBL/GenBank/DDBJ databases">
        <title>Novel species in genus Gordonia.</title>
        <authorList>
            <person name="Zhang G."/>
        </authorList>
    </citation>
    <scope>NUCLEOTIDE SEQUENCE [LARGE SCALE GENOMIC DNA]</scope>
    <source>
        <strain evidence="1 2">ON-33</strain>
    </source>
</reference>
<accession>A0ABR7W6A2</accession>
<protein>
    <submittedName>
        <fullName evidence="1">Uncharacterized protein</fullName>
    </submittedName>
</protein>
<evidence type="ECO:0000313" key="2">
    <source>
        <dbReference type="Proteomes" id="UP000602395"/>
    </source>
</evidence>
<dbReference type="EMBL" id="JACWMS010000001">
    <property type="protein sequence ID" value="MBD1318001.1"/>
    <property type="molecule type" value="Genomic_DNA"/>
</dbReference>
<evidence type="ECO:0000313" key="1">
    <source>
        <dbReference type="EMBL" id="MBD1318001.1"/>
    </source>
</evidence>
<keyword evidence="2" id="KW-1185">Reference proteome</keyword>
<comment type="caution">
    <text evidence="1">The sequence shown here is derived from an EMBL/GenBank/DDBJ whole genome shotgun (WGS) entry which is preliminary data.</text>
</comment>
<organism evidence="1 2">
    <name type="scientific">Gordonia hankookensis</name>
    <dbReference type="NCBI Taxonomy" id="589403"/>
    <lineage>
        <taxon>Bacteria</taxon>
        <taxon>Bacillati</taxon>
        <taxon>Actinomycetota</taxon>
        <taxon>Actinomycetes</taxon>
        <taxon>Mycobacteriales</taxon>
        <taxon>Gordoniaceae</taxon>
        <taxon>Gordonia</taxon>
    </lineage>
</organism>
<gene>
    <name evidence="1" type="ORF">IDF66_00255</name>
</gene>
<dbReference type="RefSeq" id="WP_190265350.1">
    <property type="nucleotide sequence ID" value="NZ_BAABAD010000003.1"/>
</dbReference>
<dbReference type="Proteomes" id="UP000602395">
    <property type="component" value="Unassembled WGS sequence"/>
</dbReference>
<sequence length="201" mass="22338">MTESYRDQVVIEMRENPDHTKVLDGYRIVIQPNGTIDLDWLNDTLEAMFHSVDENGAVVQTPDVQSPYMLVQRRSETHWGAAGAQAQFLIETAAHISSTGLDTIIGIAIGSLISELRQRGHTVRHGKLEELDQDDIVAHGLRAIETRFGIPQSNLRHRSDGTDQTGQYIVTAVDNDGVTYEVTFIVRGGRTEVGKSLRTMP</sequence>
<name>A0ABR7W6A2_9ACTN</name>